<evidence type="ECO:0000259" key="23">
    <source>
        <dbReference type="Pfam" id="PF03104"/>
    </source>
</evidence>
<evidence type="ECO:0000256" key="3">
    <source>
        <dbReference type="ARBA" id="ARBA00005755"/>
    </source>
</evidence>
<dbReference type="SUPFAM" id="SSF56672">
    <property type="entry name" value="DNA/RNA polymerases"/>
    <property type="match status" value="1"/>
</dbReference>
<feature type="compositionally biased region" description="Pro residues" evidence="21">
    <location>
        <begin position="688"/>
        <end position="703"/>
    </location>
</feature>
<evidence type="ECO:0000313" key="28">
    <source>
        <dbReference type="Proteomes" id="UP000279236"/>
    </source>
</evidence>
<dbReference type="CDD" id="cd05778">
    <property type="entry name" value="DNA_polB_zeta_exo"/>
    <property type="match status" value="1"/>
</dbReference>
<dbReference type="GO" id="GO:0042276">
    <property type="term" value="P:error-prone translesion synthesis"/>
    <property type="evidence" value="ECO:0007669"/>
    <property type="project" value="TreeGrafter"/>
</dbReference>
<evidence type="ECO:0000256" key="12">
    <source>
        <dbReference type="ARBA" id="ARBA00022932"/>
    </source>
</evidence>
<dbReference type="PRINTS" id="PR00106">
    <property type="entry name" value="DNAPOLB"/>
</dbReference>
<keyword evidence="9" id="KW-0227">DNA damage</keyword>
<dbReference type="InterPro" id="IPR006133">
    <property type="entry name" value="DNA-dir_DNA_pol_B_exonuc"/>
</dbReference>
<dbReference type="InterPro" id="IPR006172">
    <property type="entry name" value="DNA-dir_DNA_pol_B"/>
</dbReference>
<dbReference type="OrthoDB" id="2414538at2759"/>
<dbReference type="GO" id="GO:0008270">
    <property type="term" value="F:zinc ion binding"/>
    <property type="evidence" value="ECO:0007669"/>
    <property type="project" value="UniProtKB-KW"/>
</dbReference>
<dbReference type="FunFam" id="3.30.420.10:FF:000024">
    <property type="entry name" value="DNA polymerase zeta catalytic subunit"/>
    <property type="match status" value="1"/>
</dbReference>
<dbReference type="Pfam" id="PF00136">
    <property type="entry name" value="DNA_pol_B"/>
    <property type="match status" value="1"/>
</dbReference>
<evidence type="ECO:0000259" key="24">
    <source>
        <dbReference type="Pfam" id="PF14260"/>
    </source>
</evidence>
<evidence type="ECO:0000256" key="1">
    <source>
        <dbReference type="ARBA" id="ARBA00001966"/>
    </source>
</evidence>
<dbReference type="Gene3D" id="1.10.132.60">
    <property type="entry name" value="DNA polymerase family B, C-terminal domain"/>
    <property type="match status" value="1"/>
</dbReference>
<feature type="compositionally biased region" description="Acidic residues" evidence="21">
    <location>
        <begin position="500"/>
        <end position="515"/>
    </location>
</feature>
<feature type="region of interest" description="Disordered" evidence="21">
    <location>
        <begin position="721"/>
        <end position="791"/>
    </location>
</feature>
<reference evidence="27 28" key="1">
    <citation type="submission" date="2018-11" db="EMBL/GenBank/DDBJ databases">
        <title>Genome sequence of Apiotrichum porosum DSM 27194.</title>
        <authorList>
            <person name="Aliyu H."/>
            <person name="Gorte O."/>
            <person name="Ochsenreither K."/>
        </authorList>
    </citation>
    <scope>NUCLEOTIDE SEQUENCE [LARGE SCALE GENOMIC DNA]</scope>
    <source>
        <strain evidence="27 28">DSM 27194</strain>
    </source>
</reference>
<dbReference type="InterPro" id="IPR025687">
    <property type="entry name" value="Znf-C4pol"/>
</dbReference>
<keyword evidence="17 20" id="KW-0539">Nucleus</keyword>
<gene>
    <name evidence="27" type="primary">REV3</name>
    <name evidence="27" type="ORF">EHS24_002749</name>
</gene>
<dbReference type="Pfam" id="PF24065">
    <property type="entry name" value="REV3_N"/>
    <property type="match status" value="1"/>
</dbReference>
<dbReference type="FunFam" id="1.10.287.690:FF:000002">
    <property type="entry name" value="DNA polymerase zeta"/>
    <property type="match status" value="1"/>
</dbReference>
<evidence type="ECO:0000256" key="10">
    <source>
        <dbReference type="ARBA" id="ARBA00022771"/>
    </source>
</evidence>
<comment type="catalytic activity">
    <reaction evidence="18 20">
        <text>DNA(n) + a 2'-deoxyribonucleoside 5'-triphosphate = DNA(n+1) + diphosphate</text>
        <dbReference type="Rhea" id="RHEA:22508"/>
        <dbReference type="Rhea" id="RHEA-COMP:17339"/>
        <dbReference type="Rhea" id="RHEA-COMP:17340"/>
        <dbReference type="ChEBI" id="CHEBI:33019"/>
        <dbReference type="ChEBI" id="CHEBI:61560"/>
        <dbReference type="ChEBI" id="CHEBI:173112"/>
        <dbReference type="EC" id="2.7.7.7"/>
    </reaction>
</comment>
<dbReference type="GO" id="GO:0051539">
    <property type="term" value="F:4 iron, 4 sulfur cluster binding"/>
    <property type="evidence" value="ECO:0007669"/>
    <property type="project" value="UniProtKB-KW"/>
</dbReference>
<evidence type="ECO:0000259" key="26">
    <source>
        <dbReference type="Pfam" id="PF24065"/>
    </source>
</evidence>
<keyword evidence="28" id="KW-1185">Reference proteome</keyword>
<feature type="compositionally biased region" description="Acidic residues" evidence="21">
    <location>
        <begin position="537"/>
        <end position="549"/>
    </location>
</feature>
<dbReference type="Gene3D" id="3.30.420.10">
    <property type="entry name" value="Ribonuclease H-like superfamily/Ribonuclease H"/>
    <property type="match status" value="1"/>
</dbReference>
<evidence type="ECO:0000259" key="22">
    <source>
        <dbReference type="Pfam" id="PF00136"/>
    </source>
</evidence>
<evidence type="ECO:0000256" key="18">
    <source>
        <dbReference type="ARBA" id="ARBA00049244"/>
    </source>
</evidence>
<evidence type="ECO:0000256" key="20">
    <source>
        <dbReference type="RuleBase" id="RU000442"/>
    </source>
</evidence>
<dbReference type="CDD" id="cd05534">
    <property type="entry name" value="POLBc_zeta"/>
    <property type="match status" value="1"/>
</dbReference>
<dbReference type="InterPro" id="IPR023211">
    <property type="entry name" value="DNA_pol_palm_dom_sf"/>
</dbReference>
<dbReference type="GO" id="GO:0000724">
    <property type="term" value="P:double-strand break repair via homologous recombination"/>
    <property type="evidence" value="ECO:0007669"/>
    <property type="project" value="TreeGrafter"/>
</dbReference>
<evidence type="ECO:0000256" key="5">
    <source>
        <dbReference type="ARBA" id="ARBA00022679"/>
    </source>
</evidence>
<evidence type="ECO:0000256" key="6">
    <source>
        <dbReference type="ARBA" id="ARBA00022695"/>
    </source>
</evidence>
<comment type="cofactor">
    <cofactor evidence="1 20">
        <name>[4Fe-4S] cluster</name>
        <dbReference type="ChEBI" id="CHEBI:49883"/>
    </cofactor>
</comment>
<feature type="domain" description="DNA-directed DNA polymerase family B exonuclease" evidence="23">
    <location>
        <begin position="941"/>
        <end position="1120"/>
    </location>
</feature>
<feature type="compositionally biased region" description="Low complexity" evidence="21">
    <location>
        <begin position="773"/>
        <end position="791"/>
    </location>
</feature>
<dbReference type="InterPro" id="IPR056447">
    <property type="entry name" value="REV3_N"/>
</dbReference>
<feature type="domain" description="C4-type zinc-finger of DNA polymerase delta" evidence="24">
    <location>
        <begin position="1671"/>
        <end position="1742"/>
    </location>
</feature>
<keyword evidence="5 20" id="KW-0808">Transferase</keyword>
<evidence type="ECO:0000256" key="4">
    <source>
        <dbReference type="ARBA" id="ARBA00022485"/>
    </source>
</evidence>
<dbReference type="EMBL" id="RSCE01000013">
    <property type="protein sequence ID" value="RSH78282.1"/>
    <property type="molecule type" value="Genomic_DNA"/>
</dbReference>
<evidence type="ECO:0000313" key="27">
    <source>
        <dbReference type="EMBL" id="RSH78282.1"/>
    </source>
</evidence>
<keyword evidence="6 20" id="KW-0548">Nucleotidyltransferase</keyword>
<feature type="compositionally biased region" description="Basic and acidic residues" evidence="21">
    <location>
        <begin position="516"/>
        <end position="529"/>
    </location>
</feature>
<feature type="compositionally biased region" description="Polar residues" evidence="21">
    <location>
        <begin position="427"/>
        <end position="436"/>
    </location>
</feature>
<dbReference type="RefSeq" id="XP_028473429.1">
    <property type="nucleotide sequence ID" value="XM_028618473.1"/>
</dbReference>
<dbReference type="GeneID" id="39587292"/>
<keyword evidence="10 20" id="KW-0863">Zinc-finger</keyword>
<dbReference type="Pfam" id="PF03104">
    <property type="entry name" value="DNA_pol_B_exo1"/>
    <property type="match status" value="1"/>
</dbReference>
<dbReference type="InterPro" id="IPR042087">
    <property type="entry name" value="DNA_pol_B_thumb"/>
</dbReference>
<feature type="compositionally biased region" description="Basic and acidic residues" evidence="21">
    <location>
        <begin position="670"/>
        <end position="680"/>
    </location>
</feature>
<dbReference type="Proteomes" id="UP000279236">
    <property type="component" value="Unassembled WGS sequence"/>
</dbReference>
<dbReference type="GO" id="GO:0016035">
    <property type="term" value="C:zeta DNA polymerase complex"/>
    <property type="evidence" value="ECO:0007669"/>
    <property type="project" value="InterPro"/>
</dbReference>
<dbReference type="InterPro" id="IPR030559">
    <property type="entry name" value="PolZ_Rev3"/>
</dbReference>
<dbReference type="Pfam" id="PF24055">
    <property type="entry name" value="POL3_N"/>
    <property type="match status" value="1"/>
</dbReference>
<evidence type="ECO:0000256" key="15">
    <source>
        <dbReference type="ARBA" id="ARBA00023125"/>
    </source>
</evidence>
<evidence type="ECO:0000256" key="13">
    <source>
        <dbReference type="ARBA" id="ARBA00023004"/>
    </source>
</evidence>
<feature type="domain" description="DNA-directed DNA polymerase family B multifunctional" evidence="22">
    <location>
        <begin position="1186"/>
        <end position="1632"/>
    </location>
</feature>
<evidence type="ECO:0000256" key="9">
    <source>
        <dbReference type="ARBA" id="ARBA00022763"/>
    </source>
</evidence>
<dbReference type="SUPFAM" id="SSF53098">
    <property type="entry name" value="Ribonuclease H-like"/>
    <property type="match status" value="1"/>
</dbReference>
<dbReference type="PANTHER" id="PTHR45812:SF1">
    <property type="entry name" value="DNA POLYMERASE ZETA CATALYTIC SUBUNIT"/>
    <property type="match status" value="1"/>
</dbReference>
<comment type="caution">
    <text evidence="27">The sequence shown here is derived from an EMBL/GenBank/DDBJ whole genome shotgun (WGS) entry which is preliminary data.</text>
</comment>
<feature type="region of interest" description="Disordered" evidence="21">
    <location>
        <begin position="427"/>
        <end position="475"/>
    </location>
</feature>
<keyword evidence="4 20" id="KW-0004">4Fe-4S</keyword>
<dbReference type="GO" id="GO:0000166">
    <property type="term" value="F:nucleotide binding"/>
    <property type="evidence" value="ECO:0007669"/>
    <property type="project" value="InterPro"/>
</dbReference>
<protein>
    <recommendedName>
        <fullName evidence="20">DNA polymerase</fullName>
        <ecNumber evidence="20">2.7.7.7</ecNumber>
    </recommendedName>
</protein>
<feature type="domain" description="DNA polymerase zeta catalytic subunit N-terminal" evidence="26">
    <location>
        <begin position="15"/>
        <end position="73"/>
    </location>
</feature>
<feature type="compositionally biased region" description="Polar residues" evidence="21">
    <location>
        <begin position="626"/>
        <end position="645"/>
    </location>
</feature>
<evidence type="ECO:0000256" key="11">
    <source>
        <dbReference type="ARBA" id="ARBA00022833"/>
    </source>
</evidence>
<name>A0A427XHI0_9TREE</name>
<sequence length="1764" mass="196833">MQSQGDPESEPALRLRITHILSSMAAPLPSLRAHYIPSTLPTAVPPGVVPQQFPVIRIFGTTPSNQKVCANIHLAYPYFFVPFPMDSIDPLRPERVVRMCQRFAVSLNSAICMALRQNPHGTSAAANYAGGTDPRHLHVASVMLVKGVPFYGYHVGYSYWLKVSLINPARMRVATDQLRKPSVLGREWQPHEAHLSHVLQFMCDFDLYGCGNLDLSGGTFREPLPGFDDDDNVLEDIPGFITTHNAPGDMVYPPGLSPSKDTTTALEIDILPHQIMNRNRLEQRDLHHDFIELLHKPLEPEEKLVPAMRELWEDERRRRGARGLGTSEKEMLPISGGGRGRTMEELGYKLDGADVNNRGGDWKISEELWGMLQDRMDVERIRRGKLTFDRFSSDIRGGKNGEKRKYDRWIMTTFEAVSAHWPRMYRTQRTQKSQPSVRVPSQAGPSPAGPVDPSSSPQPSSPPLFDDDDEPNPFDIVASQASQGERVMAEVNPDAILPAIDEEEAGDDEDEDEEETLARRHAQESERLRATQKPQGDDDDEYDYDEFDEMFLQMMPGETPQHTRQSTPTSMGTGHTATSVNASTGRQKVARQRRLAEQAGFGDLSTIMDMSVAFSSPSANPFADPQTPTKSRGTNGEQATPTSLPSPLDKQQREEDEGPQSPTRSASKPELLEIKARNVEDIEFIPPNAQPTPPATRVPPKMPHTPSLQVSATLINTQLNTYDPTHAPTRAPTQPASTLPPLADAPLNGRPKKRVRLSSPSQPEHRVVPTPPLTGLSGQSGGTSTSVVSTNSGPDLASAAWTFGDPPPSLRQVVETMADYGLDTVEYREPFYSDPTDIPPVPKLFAGRQFKVKGNGVADIPQFESELPAAATGWLKSKAFELARSQTGWEFAAPPPTLRQVLSYCEKEDATAVAASQLAVPTQKNRFGFKLSQKKPQREQQNMSVLLLEVFAPSRLHFLPDPKQDDIVAVFFCFQNDRADLPNTTRFPGYHAGYVVVDSVQTANGRAKIEGVPCHYVDSELDLINWVIDAVKDWDPDVLAGWELHNASWGYLQARAYEEFAIDLPDTISRLISTPGGGNRKDAYSAHHTSTFKVTGRHVLNIWRIMRGEVTLNAYTFENVVFHLLRQRIPQFSAADLTALWKSKVPGHTTRVLKVLFQRVVIYAELVDSAELISKSAEFARVFGVDFDAVIFRGSQFKVESFMFRIAKPESFVMVTPSKEQVGLQNAPFAVPLIAEPESKFYPHPIVVLDFQSLYPSVMIAYNICYSTCLGRVEKFKGTDKFGFTELKVADGLLELLKDYLTVTPNGMVYVKPAVRKSLLAKMLGEILDTRVMVKQAMKYARGDKSLTQMLNARQLGLKLMANVTYGYTSATFSGRMPCIEIADSIVQTGRETLEKAQELIHSRLDWDATVVYGDTDSLFIALPGRSKEQAFKIGNDIADTVTAMNPKPVKLKFEKVYMGSVLMAKKRYVGFKYEHPDDTEPVFDAKGIETIRRDGFPAQQKIEEVCLKMLFRNQDLSEIKAFCCQEWTKILEGRVSIQDFIIAKEVRLGTYSEDGVPPPGAAVAYRRMLKDPRDEPQYAERVPYLISNSTGRRLIDRARMPEEMLKERSLDIDTEYYIRNLLVPPLARIFNLVGGDVEQWYRDMPRKKRVRSYGGARGSKIDAHFVSSHCLVCGGDDNTNSKVCRDCRAVPDMTAHALLSREHVATTRLRELHQICASCSNTPLNEAIMCGSIDCPVTYARTAAERDADDTKGVRGLIADLEW</sequence>
<dbReference type="PANTHER" id="PTHR45812">
    <property type="entry name" value="DNA POLYMERASE ZETA CATALYTIC SUBUNIT"/>
    <property type="match status" value="1"/>
</dbReference>
<dbReference type="InterPro" id="IPR056435">
    <property type="entry name" value="DPOD/Z_N"/>
</dbReference>
<dbReference type="GO" id="GO:0005634">
    <property type="term" value="C:nucleus"/>
    <property type="evidence" value="ECO:0007669"/>
    <property type="project" value="UniProtKB-SubCell"/>
</dbReference>
<evidence type="ECO:0000256" key="7">
    <source>
        <dbReference type="ARBA" id="ARBA00022705"/>
    </source>
</evidence>
<comment type="subunit">
    <text evidence="19">Forms DNA polymerase zeta with REV7.</text>
</comment>
<evidence type="ECO:0000256" key="21">
    <source>
        <dbReference type="SAM" id="MobiDB-lite"/>
    </source>
</evidence>
<proteinExistence type="inferred from homology"/>
<feature type="compositionally biased region" description="Polar residues" evidence="21">
    <location>
        <begin position="560"/>
        <end position="586"/>
    </location>
</feature>
<dbReference type="Gene3D" id="3.30.342.10">
    <property type="entry name" value="DNA Polymerase, chain B, domain 1"/>
    <property type="match status" value="1"/>
</dbReference>
<dbReference type="Pfam" id="PF14260">
    <property type="entry name" value="zf-C4pol"/>
    <property type="match status" value="1"/>
</dbReference>
<dbReference type="GO" id="GO:0003677">
    <property type="term" value="F:DNA binding"/>
    <property type="evidence" value="ECO:0007669"/>
    <property type="project" value="UniProtKB-KW"/>
</dbReference>
<evidence type="ECO:0000256" key="2">
    <source>
        <dbReference type="ARBA" id="ARBA00004123"/>
    </source>
</evidence>
<comment type="subcellular location">
    <subcellularLocation>
        <location evidence="2 20">Nucleus</location>
    </subcellularLocation>
</comment>
<keyword evidence="8 20" id="KW-0479">Metal-binding</keyword>
<evidence type="ECO:0000256" key="8">
    <source>
        <dbReference type="ARBA" id="ARBA00022723"/>
    </source>
</evidence>
<keyword evidence="13 20" id="KW-0408">Iron</keyword>
<dbReference type="Gene3D" id="3.90.1600.10">
    <property type="entry name" value="Palm domain of DNA polymerase"/>
    <property type="match status" value="1"/>
</dbReference>
<comment type="similarity">
    <text evidence="3 20">Belongs to the DNA polymerase type-B family.</text>
</comment>
<dbReference type="InterPro" id="IPR006134">
    <property type="entry name" value="DNA-dir_DNA_pol_B_multi_dom"/>
</dbReference>
<dbReference type="EC" id="2.7.7.7" evidence="20"/>
<dbReference type="GO" id="GO:0006260">
    <property type="term" value="P:DNA replication"/>
    <property type="evidence" value="ECO:0007669"/>
    <property type="project" value="UniProtKB-KW"/>
</dbReference>
<dbReference type="Gene3D" id="1.10.287.690">
    <property type="entry name" value="Helix hairpin bin"/>
    <property type="match status" value="1"/>
</dbReference>
<evidence type="ECO:0000256" key="16">
    <source>
        <dbReference type="ARBA" id="ARBA00023204"/>
    </source>
</evidence>
<keyword evidence="15 20" id="KW-0238">DNA-binding</keyword>
<dbReference type="InterPro" id="IPR012337">
    <property type="entry name" value="RNaseH-like_sf"/>
</dbReference>
<feature type="region of interest" description="Disordered" evidence="21">
    <location>
        <begin position="496"/>
        <end position="706"/>
    </location>
</feature>
<evidence type="ECO:0000259" key="25">
    <source>
        <dbReference type="Pfam" id="PF24055"/>
    </source>
</evidence>
<dbReference type="PROSITE" id="PS00116">
    <property type="entry name" value="DNA_POLYMERASE_B"/>
    <property type="match status" value="1"/>
</dbReference>
<keyword evidence="7 20" id="KW-0235">DNA replication</keyword>
<evidence type="ECO:0000256" key="14">
    <source>
        <dbReference type="ARBA" id="ARBA00023014"/>
    </source>
</evidence>
<organism evidence="27 28">
    <name type="scientific">Apiotrichum porosum</name>
    <dbReference type="NCBI Taxonomy" id="105984"/>
    <lineage>
        <taxon>Eukaryota</taxon>
        <taxon>Fungi</taxon>
        <taxon>Dikarya</taxon>
        <taxon>Basidiomycota</taxon>
        <taxon>Agaricomycotina</taxon>
        <taxon>Tremellomycetes</taxon>
        <taxon>Trichosporonales</taxon>
        <taxon>Trichosporonaceae</taxon>
        <taxon>Apiotrichum</taxon>
    </lineage>
</organism>
<dbReference type="SMART" id="SM00486">
    <property type="entry name" value="POLBc"/>
    <property type="match status" value="1"/>
</dbReference>
<dbReference type="InterPro" id="IPR036397">
    <property type="entry name" value="RNaseH_sf"/>
</dbReference>
<keyword evidence="12 20" id="KW-0239">DNA-directed DNA polymerase</keyword>
<accession>A0A427XHI0</accession>
<dbReference type="STRING" id="105984.A0A427XHI0"/>
<keyword evidence="11 20" id="KW-0862">Zinc</keyword>
<dbReference type="InterPro" id="IPR017964">
    <property type="entry name" value="DNA-dir_DNA_pol_B_CS"/>
</dbReference>
<evidence type="ECO:0000256" key="17">
    <source>
        <dbReference type="ARBA" id="ARBA00023242"/>
    </source>
</evidence>
<feature type="domain" description="DNA polymerase delta/zeta catalytic subunit N-terminal" evidence="25">
    <location>
        <begin position="75"/>
        <end position="171"/>
    </location>
</feature>
<dbReference type="GO" id="GO:0003887">
    <property type="term" value="F:DNA-directed DNA polymerase activity"/>
    <property type="evidence" value="ECO:0007669"/>
    <property type="project" value="UniProtKB-KW"/>
</dbReference>
<keyword evidence="14 20" id="KW-0411">Iron-sulfur</keyword>
<dbReference type="FunFam" id="1.10.132.60:FF:000007">
    <property type="entry name" value="DNA polymerase"/>
    <property type="match status" value="1"/>
</dbReference>
<dbReference type="InterPro" id="IPR043502">
    <property type="entry name" value="DNA/RNA_pol_sf"/>
</dbReference>
<evidence type="ECO:0000256" key="19">
    <source>
        <dbReference type="ARBA" id="ARBA00066055"/>
    </source>
</evidence>
<keyword evidence="16" id="KW-0234">DNA repair</keyword>